<gene>
    <name evidence="1" type="ORF">BaRGS_00001063</name>
</gene>
<sequence>MVMHARKQPRVNDGYTERKDAHLHQPCMTPLASSIVDQWLGLGLLNLAAGSLPPVQWPVSAVLFMYTCVRFLY</sequence>
<organism evidence="1 2">
    <name type="scientific">Batillaria attramentaria</name>
    <dbReference type="NCBI Taxonomy" id="370345"/>
    <lineage>
        <taxon>Eukaryota</taxon>
        <taxon>Metazoa</taxon>
        <taxon>Spiralia</taxon>
        <taxon>Lophotrochozoa</taxon>
        <taxon>Mollusca</taxon>
        <taxon>Gastropoda</taxon>
        <taxon>Caenogastropoda</taxon>
        <taxon>Sorbeoconcha</taxon>
        <taxon>Cerithioidea</taxon>
        <taxon>Batillariidae</taxon>
        <taxon>Batillaria</taxon>
    </lineage>
</organism>
<evidence type="ECO:0000313" key="2">
    <source>
        <dbReference type="Proteomes" id="UP001519460"/>
    </source>
</evidence>
<name>A0ABD0M5U4_9CAEN</name>
<dbReference type="EMBL" id="JACVVK020000004">
    <property type="protein sequence ID" value="KAK7507128.1"/>
    <property type="molecule type" value="Genomic_DNA"/>
</dbReference>
<reference evidence="1 2" key="1">
    <citation type="journal article" date="2023" name="Sci. Data">
        <title>Genome assembly of the Korean intertidal mud-creeper Batillaria attramentaria.</title>
        <authorList>
            <person name="Patra A.K."/>
            <person name="Ho P.T."/>
            <person name="Jun S."/>
            <person name="Lee S.J."/>
            <person name="Kim Y."/>
            <person name="Won Y.J."/>
        </authorList>
    </citation>
    <scope>NUCLEOTIDE SEQUENCE [LARGE SCALE GENOMIC DNA]</scope>
    <source>
        <strain evidence="1">Wonlab-2016</strain>
    </source>
</reference>
<accession>A0ABD0M5U4</accession>
<protein>
    <submittedName>
        <fullName evidence="1">Uncharacterized protein</fullName>
    </submittedName>
</protein>
<dbReference type="Proteomes" id="UP001519460">
    <property type="component" value="Unassembled WGS sequence"/>
</dbReference>
<keyword evidence="2" id="KW-1185">Reference proteome</keyword>
<evidence type="ECO:0000313" key="1">
    <source>
        <dbReference type="EMBL" id="KAK7507128.1"/>
    </source>
</evidence>
<dbReference type="AlphaFoldDB" id="A0ABD0M5U4"/>
<comment type="caution">
    <text evidence="1">The sequence shown here is derived from an EMBL/GenBank/DDBJ whole genome shotgun (WGS) entry which is preliminary data.</text>
</comment>
<proteinExistence type="predicted"/>